<organism evidence="2 3">
    <name type="scientific">Polyplax serrata</name>
    <name type="common">Common mouse louse</name>
    <dbReference type="NCBI Taxonomy" id="468196"/>
    <lineage>
        <taxon>Eukaryota</taxon>
        <taxon>Metazoa</taxon>
        <taxon>Ecdysozoa</taxon>
        <taxon>Arthropoda</taxon>
        <taxon>Hexapoda</taxon>
        <taxon>Insecta</taxon>
        <taxon>Pterygota</taxon>
        <taxon>Neoptera</taxon>
        <taxon>Paraneoptera</taxon>
        <taxon>Psocodea</taxon>
        <taxon>Troctomorpha</taxon>
        <taxon>Phthiraptera</taxon>
        <taxon>Anoplura</taxon>
        <taxon>Polyplacidae</taxon>
        <taxon>Polyplax</taxon>
    </lineage>
</organism>
<evidence type="ECO:0000313" key="2">
    <source>
        <dbReference type="EMBL" id="KAK6643223.1"/>
    </source>
</evidence>
<gene>
    <name evidence="2" type="ORF">RUM43_004727</name>
</gene>
<sequence>MNEHSDSSKPRKKQIPLPPHKYQPPCVKSASQLERITPGKIPNYYNAFPRDCKFAYMTPGYYATGFRILDVYKTEIDFSEIRQLMFLDDPKQAKKWGNLMLRAPYPEGRVTDLPGTSDMNYKNYNLRSLTPESAASWRKSIVKSSGTKLAENVPSENEVKTEDL</sequence>
<feature type="region of interest" description="Disordered" evidence="1">
    <location>
        <begin position="144"/>
        <end position="164"/>
    </location>
</feature>
<protein>
    <submittedName>
        <fullName evidence="2">Uncharacterized protein</fullName>
    </submittedName>
</protein>
<reference evidence="2 3" key="1">
    <citation type="submission" date="2023-10" db="EMBL/GenBank/DDBJ databases">
        <title>Genomes of two closely related lineages of the louse Polyplax serrata with different host specificities.</title>
        <authorList>
            <person name="Martinu J."/>
            <person name="Tarabai H."/>
            <person name="Stefka J."/>
            <person name="Hypsa V."/>
        </authorList>
    </citation>
    <scope>NUCLEOTIDE SEQUENCE [LARGE SCALE GENOMIC DNA]</scope>
    <source>
        <strain evidence="2">HR10_N</strain>
    </source>
</reference>
<evidence type="ECO:0000256" key="1">
    <source>
        <dbReference type="SAM" id="MobiDB-lite"/>
    </source>
</evidence>
<dbReference type="EMBL" id="JAWJWE010000002">
    <property type="protein sequence ID" value="KAK6643223.1"/>
    <property type="molecule type" value="Genomic_DNA"/>
</dbReference>
<evidence type="ECO:0000313" key="3">
    <source>
        <dbReference type="Proteomes" id="UP001372834"/>
    </source>
</evidence>
<proteinExistence type="predicted"/>
<dbReference type="AlphaFoldDB" id="A0AAN8XLL7"/>
<accession>A0AAN8XLL7</accession>
<comment type="caution">
    <text evidence="2">The sequence shown here is derived from an EMBL/GenBank/DDBJ whole genome shotgun (WGS) entry which is preliminary data.</text>
</comment>
<dbReference type="Proteomes" id="UP001372834">
    <property type="component" value="Unassembled WGS sequence"/>
</dbReference>
<feature type="region of interest" description="Disordered" evidence="1">
    <location>
        <begin position="1"/>
        <end position="24"/>
    </location>
</feature>
<name>A0AAN8XLL7_POLSC</name>